<evidence type="ECO:0000256" key="2">
    <source>
        <dbReference type="SAM" id="SignalP"/>
    </source>
</evidence>
<dbReference type="Proteomes" id="UP000494245">
    <property type="component" value="Unassembled WGS sequence"/>
</dbReference>
<evidence type="ECO:0000313" key="3">
    <source>
        <dbReference type="EMBL" id="GFK95834.1"/>
    </source>
</evidence>
<proteinExistence type="predicted"/>
<dbReference type="RefSeq" id="WP_173086975.1">
    <property type="nucleotide sequence ID" value="NZ_BLTE01000024.1"/>
</dbReference>
<protein>
    <recommendedName>
        <fullName evidence="5">FlgO domain-containing protein</fullName>
    </recommendedName>
</protein>
<keyword evidence="4" id="KW-1185">Reference proteome</keyword>
<feature type="compositionally biased region" description="Pro residues" evidence="1">
    <location>
        <begin position="297"/>
        <end position="309"/>
    </location>
</feature>
<feature type="signal peptide" evidence="2">
    <location>
        <begin position="1"/>
        <end position="18"/>
    </location>
</feature>
<feature type="compositionally biased region" description="Low complexity" evidence="1">
    <location>
        <begin position="279"/>
        <end position="296"/>
    </location>
</feature>
<reference evidence="3 4" key="2">
    <citation type="submission" date="2020-05" db="EMBL/GenBank/DDBJ databases">
        <title>Draft genome sequence of Desulfovibrio sp. strainFSS-1.</title>
        <authorList>
            <person name="Shimoshige H."/>
            <person name="Kobayashi H."/>
            <person name="Maekawa T."/>
        </authorList>
    </citation>
    <scope>NUCLEOTIDE SEQUENCE [LARGE SCALE GENOMIC DNA]</scope>
    <source>
        <strain evidence="3 4">SIID29052-01</strain>
    </source>
</reference>
<evidence type="ECO:0000313" key="4">
    <source>
        <dbReference type="Proteomes" id="UP000494245"/>
    </source>
</evidence>
<name>A0A6V8LVR4_9BACT</name>
<gene>
    <name evidence="3" type="ORF">NNJEOMEG_03705</name>
</gene>
<dbReference type="AlphaFoldDB" id="A0A6V8LVR4"/>
<evidence type="ECO:0008006" key="5">
    <source>
        <dbReference type="Google" id="ProtNLM"/>
    </source>
</evidence>
<feature type="chain" id="PRO_5028863786" description="FlgO domain-containing protein" evidence="2">
    <location>
        <begin position="19"/>
        <end position="309"/>
    </location>
</feature>
<reference evidence="3 4" key="1">
    <citation type="submission" date="2020-04" db="EMBL/GenBank/DDBJ databases">
        <authorList>
            <consortium name="Desulfovibrio sp. FSS-1 genome sequencing consortium"/>
            <person name="Shimoshige H."/>
            <person name="Kobayashi H."/>
            <person name="Maekawa T."/>
        </authorList>
    </citation>
    <scope>NUCLEOTIDE SEQUENCE [LARGE SCALE GENOMIC DNA]</scope>
    <source>
        <strain evidence="3 4">SIID29052-01</strain>
    </source>
</reference>
<sequence length="309" mass="31900">MRAATLAALLLAAQAAHAQTVGPVNPGAQMEVSTPRSITVNGVSVNVRDTTGARQGYLVPDGKGGYVDYAPGPAAKPPVSMNDAEEIRLFARELAAQITGGPTGMGSLGGVVSIPSAFVEQDSRAATPFGRLLGEQMTYELSSRGFAVRDARGKAPAPARSKKGKPAEQLAVLAGSYYVDRDTVFVNARLVEPGGRVLRTGSVLMPMTPVLRRILGLPDPTGLRPTPPTLIGARDVNDPPGSGARQATPYAPAPKKAPPRKTPKKTAQPCPPGCEPVDAAAKAPQTKKPAQAKPAPEAQPQPAPAPAPQ</sequence>
<accession>A0A6V8LVR4</accession>
<feature type="region of interest" description="Disordered" evidence="1">
    <location>
        <begin position="216"/>
        <end position="309"/>
    </location>
</feature>
<organism evidence="3 4">
    <name type="scientific">Fundidesulfovibrio magnetotacticus</name>
    <dbReference type="NCBI Taxonomy" id="2730080"/>
    <lineage>
        <taxon>Bacteria</taxon>
        <taxon>Pseudomonadati</taxon>
        <taxon>Thermodesulfobacteriota</taxon>
        <taxon>Desulfovibrionia</taxon>
        <taxon>Desulfovibrionales</taxon>
        <taxon>Desulfovibrionaceae</taxon>
        <taxon>Fundidesulfovibrio</taxon>
    </lineage>
</organism>
<dbReference type="EMBL" id="BLTE01000024">
    <property type="protein sequence ID" value="GFK95834.1"/>
    <property type="molecule type" value="Genomic_DNA"/>
</dbReference>
<evidence type="ECO:0000256" key="1">
    <source>
        <dbReference type="SAM" id="MobiDB-lite"/>
    </source>
</evidence>
<keyword evidence="2" id="KW-0732">Signal</keyword>
<comment type="caution">
    <text evidence="3">The sequence shown here is derived from an EMBL/GenBank/DDBJ whole genome shotgun (WGS) entry which is preliminary data.</text>
</comment>